<dbReference type="AlphaFoldDB" id="A0A1T4NU67"/>
<evidence type="ECO:0000313" key="3">
    <source>
        <dbReference type="Proteomes" id="UP000190121"/>
    </source>
</evidence>
<name>A0A1T4NU67_9PORP</name>
<protein>
    <submittedName>
        <fullName evidence="2">CRISPR-associated protein Csd1</fullName>
    </submittedName>
</protein>
<gene>
    <name evidence="2" type="ORF">SAMN02745171_01215</name>
</gene>
<organism evidence="2 3">
    <name type="scientific">Porphyromonas circumdentaria</name>
    <dbReference type="NCBI Taxonomy" id="29524"/>
    <lineage>
        <taxon>Bacteria</taxon>
        <taxon>Pseudomonadati</taxon>
        <taxon>Bacteroidota</taxon>
        <taxon>Bacteroidia</taxon>
        <taxon>Bacteroidales</taxon>
        <taxon>Porphyromonadaceae</taxon>
        <taxon>Porphyromonas</taxon>
    </lineage>
</organism>
<accession>A0A1T4NU67</accession>
<dbReference type="STRING" id="29524.SAMN02745171_01215"/>
<dbReference type="Proteomes" id="UP000190121">
    <property type="component" value="Unassembled WGS sequence"/>
</dbReference>
<dbReference type="InterPro" id="IPR010144">
    <property type="entry name" value="CRISPR-assoc_prot_Csd1-typ"/>
</dbReference>
<evidence type="ECO:0000313" key="2">
    <source>
        <dbReference type="EMBL" id="SJZ82278.1"/>
    </source>
</evidence>
<dbReference type="EMBL" id="FUXE01000012">
    <property type="protein sequence ID" value="SJZ82278.1"/>
    <property type="molecule type" value="Genomic_DNA"/>
</dbReference>
<feature type="region of interest" description="Disordered" evidence="1">
    <location>
        <begin position="590"/>
        <end position="614"/>
    </location>
</feature>
<reference evidence="3" key="1">
    <citation type="submission" date="2017-02" db="EMBL/GenBank/DDBJ databases">
        <authorList>
            <person name="Varghese N."/>
            <person name="Submissions S."/>
        </authorList>
    </citation>
    <scope>NUCLEOTIDE SEQUENCE [LARGE SCALE GENOMIC DNA]</scope>
    <source>
        <strain evidence="3">ATCC 51356</strain>
    </source>
</reference>
<proteinExistence type="predicted"/>
<sequence length="614" mass="70681">MILQALYNYYWKLAAYQEQLDEEEGGRKIAPPGMEWKTIPYIVVIKSDGTFVRIEKTDNQLYLIPKDNARTSQVEAQTLWDHCGYLLGIPKTDNDSDKKNYPAQFDAFNKRVLELPDTVSIKAVKLFYQKEEYLKAREDQLISEIKSSKGGRITFVIEDKDRIEVASLPEVIEVMDPRIRENHEPHGRMTCIVTGKQDSSIAPTHEKIALGKDSGPLIGIQKASGFDSYGKQQGFNAPISFEASDAIGTALKELLRKDNGTSLRIGNTVYIFWSSLLDREFISNYQKFAFELETSKQSKDDSDTPSEDPEKGVENLRKAMKMYAGGKNSLNGIDYGKERFFMLGLMPNSGRIAVKFWAEGTVQEMTQNILTHMEDFHIIKWNGKIDPMPQPQSLHKIIYSIMPKGKKIDKMSTHLLEELIESIVKNKPYPSLVQKLCLRKNRRERNVTEMRAAILKAFINRKNRFQKRNIVMQVGLDKNQTDVGYLGGRLLALYEYTQEKALGDVNTSIKDRFYSKASVVPRTVFHKMTVLHQKHIRKISRNKPKTAYFLTKVHQEIRNLFPGSELVFPQRFTLDQQNMFDNGYYHQSKELRTLPPIDPQNDKKKEEENPQKSK</sequence>
<dbReference type="Pfam" id="PF09709">
    <property type="entry name" value="Cas_Csd1"/>
    <property type="match status" value="1"/>
</dbReference>
<keyword evidence="3" id="KW-1185">Reference proteome</keyword>
<dbReference type="OrthoDB" id="9778918at2"/>
<evidence type="ECO:0000256" key="1">
    <source>
        <dbReference type="SAM" id="MobiDB-lite"/>
    </source>
</evidence>
<dbReference type="RefSeq" id="WP_078737129.1">
    <property type="nucleotide sequence ID" value="NZ_FUXE01000012.1"/>
</dbReference>
<dbReference type="NCBIfam" id="TIGR01863">
    <property type="entry name" value="cas_Csd1"/>
    <property type="match status" value="1"/>
</dbReference>
<feature type="compositionally biased region" description="Basic and acidic residues" evidence="1">
    <location>
        <begin position="600"/>
        <end position="614"/>
    </location>
</feature>